<dbReference type="EMBL" id="LAZR01036371">
    <property type="protein sequence ID" value="KKL25028.1"/>
    <property type="molecule type" value="Genomic_DNA"/>
</dbReference>
<protein>
    <submittedName>
        <fullName evidence="1">Uncharacterized protein</fullName>
    </submittedName>
</protein>
<organism evidence="1">
    <name type="scientific">marine sediment metagenome</name>
    <dbReference type="NCBI Taxonomy" id="412755"/>
    <lineage>
        <taxon>unclassified sequences</taxon>
        <taxon>metagenomes</taxon>
        <taxon>ecological metagenomes</taxon>
    </lineage>
</organism>
<comment type="caution">
    <text evidence="1">The sequence shown here is derived from an EMBL/GenBank/DDBJ whole genome shotgun (WGS) entry which is preliminary data.</text>
</comment>
<evidence type="ECO:0000313" key="1">
    <source>
        <dbReference type="EMBL" id="KKL25028.1"/>
    </source>
</evidence>
<name>A0A0F9EMD0_9ZZZZ</name>
<sequence length="106" mass="11347">VSGTYPIPETGITVDMIKQWKAGQWAGVPCFEDGNIDITTVSGKGHGGMFSKSALGYLQSLADTTERERDASLRATELVIVSDYEAFAIDNGYGVDMYYTATAPGV</sequence>
<accession>A0A0F9EMD0</accession>
<proteinExistence type="predicted"/>
<reference evidence="1" key="1">
    <citation type="journal article" date="2015" name="Nature">
        <title>Complex archaea that bridge the gap between prokaryotes and eukaryotes.</title>
        <authorList>
            <person name="Spang A."/>
            <person name="Saw J.H."/>
            <person name="Jorgensen S.L."/>
            <person name="Zaremba-Niedzwiedzka K."/>
            <person name="Martijn J."/>
            <person name="Lind A.E."/>
            <person name="van Eijk R."/>
            <person name="Schleper C."/>
            <person name="Guy L."/>
            <person name="Ettema T.J."/>
        </authorList>
    </citation>
    <scope>NUCLEOTIDE SEQUENCE</scope>
</reference>
<gene>
    <name evidence="1" type="ORF">LCGC14_2409450</name>
</gene>
<dbReference type="AlphaFoldDB" id="A0A0F9EMD0"/>
<feature type="non-terminal residue" evidence="1">
    <location>
        <position position="1"/>
    </location>
</feature>